<feature type="transmembrane region" description="Helical" evidence="1">
    <location>
        <begin position="12"/>
        <end position="31"/>
    </location>
</feature>
<organism evidence="2 3">
    <name type="scientific">Albidovulum marisflavi</name>
    <dbReference type="NCBI Taxonomy" id="2984159"/>
    <lineage>
        <taxon>Bacteria</taxon>
        <taxon>Pseudomonadati</taxon>
        <taxon>Pseudomonadota</taxon>
        <taxon>Alphaproteobacteria</taxon>
        <taxon>Rhodobacterales</taxon>
        <taxon>Paracoccaceae</taxon>
        <taxon>Albidovulum</taxon>
    </lineage>
</organism>
<dbReference type="Proteomes" id="UP001652542">
    <property type="component" value="Unassembled WGS sequence"/>
</dbReference>
<protein>
    <submittedName>
        <fullName evidence="2">Uncharacterized protein</fullName>
    </submittedName>
</protein>
<keyword evidence="1" id="KW-1133">Transmembrane helix</keyword>
<sequence length="145" mass="16365">MKVKTLPLLKLLVPLLTPIMAVIVFSLLWRSNRNRLRFVLKPTWSHIVTTAILALATPIGADHSLPLPAIVLLIQFEPDYSMRAVGVWIVVFFIVWYLPASLAVVAIRNRVLRFLTLCLFWGGYAGFLYLALRLSDSEGYLMPGI</sequence>
<evidence type="ECO:0000313" key="3">
    <source>
        <dbReference type="Proteomes" id="UP001652542"/>
    </source>
</evidence>
<gene>
    <name evidence="2" type="ORF">OEW28_17295</name>
</gene>
<name>A0ABT2ZGX0_9RHOB</name>
<comment type="caution">
    <text evidence="2">The sequence shown here is derived from an EMBL/GenBank/DDBJ whole genome shotgun (WGS) entry which is preliminary data.</text>
</comment>
<feature type="transmembrane region" description="Helical" evidence="1">
    <location>
        <begin position="111"/>
        <end position="132"/>
    </location>
</feature>
<dbReference type="EMBL" id="JAOWKY010000006">
    <property type="protein sequence ID" value="MCV2870372.1"/>
    <property type="molecule type" value="Genomic_DNA"/>
</dbReference>
<keyword evidence="3" id="KW-1185">Reference proteome</keyword>
<dbReference type="RefSeq" id="WP_263736052.1">
    <property type="nucleotide sequence ID" value="NZ_JAOWKY010000006.1"/>
</dbReference>
<evidence type="ECO:0000256" key="1">
    <source>
        <dbReference type="SAM" id="Phobius"/>
    </source>
</evidence>
<keyword evidence="1" id="KW-0472">Membrane</keyword>
<feature type="transmembrane region" description="Helical" evidence="1">
    <location>
        <begin position="80"/>
        <end position="99"/>
    </location>
</feature>
<proteinExistence type="predicted"/>
<keyword evidence="1" id="KW-0812">Transmembrane</keyword>
<accession>A0ABT2ZGX0</accession>
<evidence type="ECO:0000313" key="2">
    <source>
        <dbReference type="EMBL" id="MCV2870372.1"/>
    </source>
</evidence>
<reference evidence="2 3" key="1">
    <citation type="submission" date="2022-10" db="EMBL/GenBank/DDBJ databases">
        <title>Defluviimonas sp. nov., isolated from ocean surface water.</title>
        <authorList>
            <person name="He W."/>
            <person name="Wang L."/>
            <person name="Zhang D.-F."/>
        </authorList>
    </citation>
    <scope>NUCLEOTIDE SEQUENCE [LARGE SCALE GENOMIC DNA]</scope>
    <source>
        <strain evidence="2 3">WL0002</strain>
    </source>
</reference>